<feature type="transmembrane region" description="Helical" evidence="6">
    <location>
        <begin position="232"/>
        <end position="251"/>
    </location>
</feature>
<feature type="transmembrane region" description="Helical" evidence="6">
    <location>
        <begin position="84"/>
        <end position="106"/>
    </location>
</feature>
<dbReference type="Proteomes" id="UP000184222">
    <property type="component" value="Chromosome"/>
</dbReference>
<keyword evidence="4 6" id="KW-1133">Transmembrane helix</keyword>
<comment type="subcellular location">
    <subcellularLocation>
        <location evidence="1">Cell membrane</location>
        <topology evidence="1">Multi-pass membrane protein</topology>
    </subcellularLocation>
</comment>
<feature type="transmembrane region" description="Helical" evidence="6">
    <location>
        <begin position="142"/>
        <end position="161"/>
    </location>
</feature>
<dbReference type="EMBL" id="CP016796">
    <property type="protein sequence ID" value="API86490.1"/>
    <property type="molecule type" value="Genomic_DNA"/>
</dbReference>
<evidence type="ECO:0000256" key="1">
    <source>
        <dbReference type="ARBA" id="ARBA00004651"/>
    </source>
</evidence>
<name>A0A1L4BRM0_9GAMM</name>
<dbReference type="PANTHER" id="PTHR32322:SF18">
    <property type="entry name" value="S-ADENOSYLMETHIONINE_S-ADENOSYLHOMOCYSTEINE TRANSPORTER"/>
    <property type="match status" value="1"/>
</dbReference>
<feature type="transmembrane region" description="Helical" evidence="6">
    <location>
        <begin position="263"/>
        <end position="282"/>
    </location>
</feature>
<organism evidence="8 9">
    <name type="scientific">Francisella uliginis</name>
    <dbReference type="NCBI Taxonomy" id="573570"/>
    <lineage>
        <taxon>Bacteria</taxon>
        <taxon>Pseudomonadati</taxon>
        <taxon>Pseudomonadota</taxon>
        <taxon>Gammaproteobacteria</taxon>
        <taxon>Thiotrichales</taxon>
        <taxon>Francisellaceae</taxon>
        <taxon>Francisella</taxon>
    </lineage>
</organism>
<gene>
    <name evidence="8" type="ORF">F7310_03605</name>
</gene>
<dbReference type="AlphaFoldDB" id="A0A1L4BRM0"/>
<dbReference type="Pfam" id="PF00892">
    <property type="entry name" value="EamA"/>
    <property type="match status" value="2"/>
</dbReference>
<feature type="transmembrane region" description="Helical" evidence="6">
    <location>
        <begin position="167"/>
        <end position="188"/>
    </location>
</feature>
<evidence type="ECO:0000256" key="3">
    <source>
        <dbReference type="ARBA" id="ARBA00022692"/>
    </source>
</evidence>
<feature type="transmembrane region" description="Helical" evidence="6">
    <location>
        <begin position="42"/>
        <end position="64"/>
    </location>
</feature>
<protein>
    <recommendedName>
        <fullName evidence="7">EamA domain-containing protein</fullName>
    </recommendedName>
</protein>
<reference evidence="8 9" key="1">
    <citation type="journal article" date="2016" name="Appl. Environ. Microbiol.">
        <title>Whole genome relationships among Francisella bacteria of diverse origin define new species and provide specific regions for detection.</title>
        <authorList>
            <person name="Challacombe J.F."/>
            <person name="Petersen J.M."/>
            <person name="Gallegos-Graves V."/>
            <person name="Hodge D."/>
            <person name="Pillai S."/>
            <person name="Kuske C.R."/>
        </authorList>
    </citation>
    <scope>NUCLEOTIDE SEQUENCE [LARGE SCALE GENOMIC DNA]</scope>
    <source>
        <strain evidence="9">TX07-7310</strain>
    </source>
</reference>
<evidence type="ECO:0000313" key="9">
    <source>
        <dbReference type="Proteomes" id="UP000184222"/>
    </source>
</evidence>
<feature type="domain" description="EamA" evidence="7">
    <location>
        <begin position="171"/>
        <end position="303"/>
    </location>
</feature>
<evidence type="ECO:0000256" key="4">
    <source>
        <dbReference type="ARBA" id="ARBA00022989"/>
    </source>
</evidence>
<dbReference type="InterPro" id="IPR050638">
    <property type="entry name" value="AA-Vitamin_Transporters"/>
</dbReference>
<sequence length="312" mass="34624">MEKQQNFTKLNVFVAIIFVLLAQLVTGINITGSKYIIETTPILVLVESRFIIGALFLAIVFLCLSKQKRQVELIAIKTLNKKQWLVLVGQALGGGALFNLIMLAGVQFTSASMAGVITSTLPAMVLVLMFLLLGVRLTPLKIICVCLAILGLIIINVNGIVQPRITGLNLLGDFIVFLAMVPEAMYYVLVKAMPLKITPLTNAILVNIINAVFVAPFMFFTHYDSLHNLSSLQCWIILLLGIVSGLFYLFWTKGSQYLEASTTGMMTASMPIFTLILSWLFLSETINLTQLLAMFLIIGSIIIGNWRRKRYR</sequence>
<keyword evidence="5 6" id="KW-0472">Membrane</keyword>
<feature type="transmembrane region" description="Helical" evidence="6">
    <location>
        <begin position="288"/>
        <end position="306"/>
    </location>
</feature>
<dbReference type="InterPro" id="IPR037185">
    <property type="entry name" value="EmrE-like"/>
</dbReference>
<dbReference type="PANTHER" id="PTHR32322">
    <property type="entry name" value="INNER MEMBRANE TRANSPORTER"/>
    <property type="match status" value="1"/>
</dbReference>
<dbReference type="GO" id="GO:0005886">
    <property type="term" value="C:plasma membrane"/>
    <property type="evidence" value="ECO:0007669"/>
    <property type="project" value="UniProtKB-SubCell"/>
</dbReference>
<dbReference type="OrthoDB" id="5291325at2"/>
<evidence type="ECO:0000256" key="2">
    <source>
        <dbReference type="ARBA" id="ARBA00022475"/>
    </source>
</evidence>
<evidence type="ECO:0000259" key="7">
    <source>
        <dbReference type="Pfam" id="PF00892"/>
    </source>
</evidence>
<keyword evidence="3 6" id="KW-0812">Transmembrane</keyword>
<dbReference type="SUPFAM" id="SSF103481">
    <property type="entry name" value="Multidrug resistance efflux transporter EmrE"/>
    <property type="match status" value="2"/>
</dbReference>
<feature type="transmembrane region" description="Helical" evidence="6">
    <location>
        <begin position="112"/>
        <end position="135"/>
    </location>
</feature>
<keyword evidence="2" id="KW-1003">Cell membrane</keyword>
<dbReference type="RefSeq" id="WP_072711842.1">
    <property type="nucleotide sequence ID" value="NZ_CP016796.1"/>
</dbReference>
<evidence type="ECO:0000256" key="6">
    <source>
        <dbReference type="SAM" id="Phobius"/>
    </source>
</evidence>
<dbReference type="KEGG" id="frx:F7310_03605"/>
<keyword evidence="9" id="KW-1185">Reference proteome</keyword>
<accession>A0A1L4BRM0</accession>
<feature type="transmembrane region" description="Helical" evidence="6">
    <location>
        <begin position="200"/>
        <end position="220"/>
    </location>
</feature>
<evidence type="ECO:0000256" key="5">
    <source>
        <dbReference type="ARBA" id="ARBA00023136"/>
    </source>
</evidence>
<feature type="domain" description="EamA" evidence="7">
    <location>
        <begin position="15"/>
        <end position="156"/>
    </location>
</feature>
<dbReference type="Gene3D" id="1.10.3730.20">
    <property type="match status" value="1"/>
</dbReference>
<dbReference type="InterPro" id="IPR000620">
    <property type="entry name" value="EamA_dom"/>
</dbReference>
<feature type="transmembrane region" description="Helical" evidence="6">
    <location>
        <begin position="12"/>
        <end position="30"/>
    </location>
</feature>
<proteinExistence type="predicted"/>
<evidence type="ECO:0000313" key="8">
    <source>
        <dbReference type="EMBL" id="API86490.1"/>
    </source>
</evidence>
<dbReference type="STRING" id="573570.F7310_03605"/>